<dbReference type="Proteomes" id="UP000469763">
    <property type="component" value="Unassembled WGS sequence"/>
</dbReference>
<dbReference type="EMBL" id="WHZY01000005">
    <property type="protein sequence ID" value="NEG78283.1"/>
    <property type="molecule type" value="Genomic_DNA"/>
</dbReference>
<sequence>MRSNPRIERLLDESQRDGHCAVGLNPADRRGLALRARNDALVMPYRGIYARRDRWDALTPIERTLHAARALAILHPRWVFAGPTAAAIHGYDHSYALHADGAIHIASPRSSQSSDCSHLIRIPMRKVPTVQVNGLRVTDPVRTLMDCGARYSFQDALPIFDAAARLGVDLDAVRRNGAASGLDSGRISRVCDYADPLSENGGESTIRALIISNGFLIPQLQRPFNNPDNPMGPYRTDFSWHLSQGLIVAEYDGMEKYVMQQGSSRRTIQAAVHAERRREDHLRAQGVTVIVRLEYEDILHPERLVQKLLEAGIPRSIR</sequence>
<gene>
    <name evidence="1" type="ORF">GFD22_04730</name>
</gene>
<evidence type="ECO:0000313" key="2">
    <source>
        <dbReference type="Proteomes" id="UP000469763"/>
    </source>
</evidence>
<reference evidence="1 2" key="1">
    <citation type="submission" date="2019-10" db="EMBL/GenBank/DDBJ databases">
        <title>Bifidobacterium from non-human primates.</title>
        <authorList>
            <person name="Modesto M."/>
        </authorList>
    </citation>
    <scope>NUCLEOTIDE SEQUENCE [LARGE SCALE GENOMIC DNA]</scope>
    <source>
        <strain evidence="1 2">TREC</strain>
    </source>
</reference>
<dbReference type="RefSeq" id="WP_152349951.1">
    <property type="nucleotide sequence ID" value="NZ_WBSN01000004.1"/>
</dbReference>
<protein>
    <recommendedName>
        <fullName evidence="3">CTP synthase</fullName>
    </recommendedName>
</protein>
<name>A0A7K3TJ41_9BIFI</name>
<dbReference type="OrthoDB" id="3172126at2"/>
<comment type="caution">
    <text evidence="1">The sequence shown here is derived from an EMBL/GenBank/DDBJ whole genome shotgun (WGS) entry which is preliminary data.</text>
</comment>
<evidence type="ECO:0008006" key="3">
    <source>
        <dbReference type="Google" id="ProtNLM"/>
    </source>
</evidence>
<dbReference type="AlphaFoldDB" id="A0A7K3TJ41"/>
<accession>A0A7K3TJ41</accession>
<proteinExistence type="predicted"/>
<evidence type="ECO:0000313" key="1">
    <source>
        <dbReference type="EMBL" id="NEG78283.1"/>
    </source>
</evidence>
<organism evidence="1 2">
    <name type="scientific">Bifidobacterium avesanii</name>
    <dbReference type="NCBI Taxonomy" id="1798157"/>
    <lineage>
        <taxon>Bacteria</taxon>
        <taxon>Bacillati</taxon>
        <taxon>Actinomycetota</taxon>
        <taxon>Actinomycetes</taxon>
        <taxon>Bifidobacteriales</taxon>
        <taxon>Bifidobacteriaceae</taxon>
        <taxon>Bifidobacterium</taxon>
    </lineage>
</organism>
<keyword evidence="2" id="KW-1185">Reference proteome</keyword>